<dbReference type="KEGG" id="psti:SOO65_08475"/>
<dbReference type="EMBL" id="CP139487">
    <property type="protein sequence ID" value="WPU66781.1"/>
    <property type="molecule type" value="Genomic_DNA"/>
</dbReference>
<reference evidence="7 8" key="1">
    <citation type="submission" date="2023-11" db="EMBL/GenBank/DDBJ databases">
        <title>Peredibacter starrii A3.12.</title>
        <authorList>
            <person name="Mitchell R.J."/>
        </authorList>
    </citation>
    <scope>NUCLEOTIDE SEQUENCE [LARGE SCALE GENOMIC DNA]</scope>
    <source>
        <strain evidence="7 8">A3.12</strain>
    </source>
</reference>
<evidence type="ECO:0000259" key="6">
    <source>
        <dbReference type="Pfam" id="PF00700"/>
    </source>
</evidence>
<evidence type="ECO:0000256" key="4">
    <source>
        <dbReference type="SAM" id="MobiDB-lite"/>
    </source>
</evidence>
<dbReference type="RefSeq" id="WP_321399332.1">
    <property type="nucleotide sequence ID" value="NZ_CP139487.1"/>
</dbReference>
<dbReference type="GO" id="GO:0005198">
    <property type="term" value="F:structural molecule activity"/>
    <property type="evidence" value="ECO:0007669"/>
    <property type="project" value="UniProtKB-UniRule"/>
</dbReference>
<keyword evidence="7" id="KW-0969">Cilium</keyword>
<accession>A0AAX4HUX4</accession>
<dbReference type="PANTHER" id="PTHR42792:SF2">
    <property type="entry name" value="FLAGELLIN"/>
    <property type="match status" value="1"/>
</dbReference>
<dbReference type="InterPro" id="IPR001029">
    <property type="entry name" value="Flagellin_N"/>
</dbReference>
<feature type="domain" description="Flagellin C-terminal" evidence="6">
    <location>
        <begin position="192"/>
        <end position="275"/>
    </location>
</feature>
<keyword evidence="2 3" id="KW-0975">Bacterial flagellum</keyword>
<dbReference type="InterPro" id="IPR046358">
    <property type="entry name" value="Flagellin_C"/>
</dbReference>
<evidence type="ECO:0000313" key="8">
    <source>
        <dbReference type="Proteomes" id="UP001324634"/>
    </source>
</evidence>
<dbReference type="Gene3D" id="1.20.1330.10">
    <property type="entry name" value="f41 fragment of flagellin, N-terminal domain"/>
    <property type="match status" value="1"/>
</dbReference>
<comment type="function">
    <text evidence="3">Flagellin is the subunit protein which polymerizes to form the filaments of bacterial flagella.</text>
</comment>
<protein>
    <recommendedName>
        <fullName evidence="3">Flagellin</fullName>
    </recommendedName>
</protein>
<dbReference type="SUPFAM" id="SSF64518">
    <property type="entry name" value="Phase 1 flagellin"/>
    <property type="match status" value="1"/>
</dbReference>
<sequence>MSFRVNTNVSALASQRAMSKVNKETEESSVKLSSGQRITKAADDAAGLAISEKLKAEIRSSRQANRNANDGLSLVQVAEGGLEESSSLLTRMRELAIQAASDTLTDSDRMKSSMEYESIKDELERLSQTTEFNGKKLLNGSGPRLDFQVGVGDNTADDHISYDSKSINAGIQFLGVAHASIRSKSSAQQSLSTIDNAINKISGHRSLLGSIQNRLITSSNNLGIYTENMSKANSQIRDADFALETSQQARNSIVASAGTAVMAQANMSGQNALKLVG</sequence>
<organism evidence="7 8">
    <name type="scientific">Peredibacter starrii</name>
    <dbReference type="NCBI Taxonomy" id="28202"/>
    <lineage>
        <taxon>Bacteria</taxon>
        <taxon>Pseudomonadati</taxon>
        <taxon>Bdellovibrionota</taxon>
        <taxon>Bacteriovoracia</taxon>
        <taxon>Bacteriovoracales</taxon>
        <taxon>Bacteriovoracaceae</taxon>
        <taxon>Peredibacter</taxon>
    </lineage>
</organism>
<comment type="similarity">
    <text evidence="1 3">Belongs to the bacterial flagellin family.</text>
</comment>
<dbReference type="Proteomes" id="UP001324634">
    <property type="component" value="Chromosome"/>
</dbReference>
<dbReference type="Pfam" id="PF00669">
    <property type="entry name" value="Flagellin_N"/>
    <property type="match status" value="1"/>
</dbReference>
<evidence type="ECO:0000256" key="1">
    <source>
        <dbReference type="ARBA" id="ARBA00005709"/>
    </source>
</evidence>
<comment type="subcellular location">
    <subcellularLocation>
        <location evidence="3">Secreted</location>
    </subcellularLocation>
    <subcellularLocation>
        <location evidence="3">Bacterial flagellum</location>
    </subcellularLocation>
</comment>
<dbReference type="PANTHER" id="PTHR42792">
    <property type="entry name" value="FLAGELLIN"/>
    <property type="match status" value="1"/>
</dbReference>
<feature type="region of interest" description="Disordered" evidence="4">
    <location>
        <begin position="15"/>
        <end position="34"/>
    </location>
</feature>
<dbReference type="PRINTS" id="PR00207">
    <property type="entry name" value="FLAGELLIN"/>
</dbReference>
<keyword evidence="7" id="KW-0966">Cell projection</keyword>
<keyword evidence="7" id="KW-0282">Flagellum</keyword>
<dbReference type="InterPro" id="IPR001492">
    <property type="entry name" value="Flagellin"/>
</dbReference>
<proteinExistence type="inferred from homology"/>
<keyword evidence="8" id="KW-1185">Reference proteome</keyword>
<keyword evidence="3" id="KW-0964">Secreted</keyword>
<evidence type="ECO:0000259" key="5">
    <source>
        <dbReference type="Pfam" id="PF00669"/>
    </source>
</evidence>
<dbReference type="AlphaFoldDB" id="A0AAX4HUX4"/>
<dbReference type="Pfam" id="PF00700">
    <property type="entry name" value="Flagellin_C"/>
    <property type="match status" value="1"/>
</dbReference>
<evidence type="ECO:0000313" key="7">
    <source>
        <dbReference type="EMBL" id="WPU66781.1"/>
    </source>
</evidence>
<evidence type="ECO:0000256" key="3">
    <source>
        <dbReference type="RuleBase" id="RU362073"/>
    </source>
</evidence>
<name>A0AAX4HUX4_9BACT</name>
<dbReference type="GO" id="GO:0009288">
    <property type="term" value="C:bacterial-type flagellum"/>
    <property type="evidence" value="ECO:0007669"/>
    <property type="project" value="UniProtKB-SubCell"/>
</dbReference>
<dbReference type="GO" id="GO:0005576">
    <property type="term" value="C:extracellular region"/>
    <property type="evidence" value="ECO:0007669"/>
    <property type="project" value="UniProtKB-SubCell"/>
</dbReference>
<dbReference type="Gene3D" id="6.10.10.10">
    <property type="entry name" value="Flagellar export chaperone, C-terminal domain"/>
    <property type="match status" value="1"/>
</dbReference>
<gene>
    <name evidence="7" type="ORF">SOO65_08475</name>
</gene>
<evidence type="ECO:0000256" key="2">
    <source>
        <dbReference type="ARBA" id="ARBA00023143"/>
    </source>
</evidence>
<dbReference type="InterPro" id="IPR042187">
    <property type="entry name" value="Flagellin_C_sub2"/>
</dbReference>
<feature type="domain" description="Flagellin N-terminal" evidence="5">
    <location>
        <begin position="5"/>
        <end position="141"/>
    </location>
</feature>